<reference evidence="1" key="2">
    <citation type="journal article" date="2024" name="Plant">
        <title>Genomic evolution and insights into agronomic trait innovations of Sesamum species.</title>
        <authorList>
            <person name="Miao H."/>
            <person name="Wang L."/>
            <person name="Qu L."/>
            <person name="Liu H."/>
            <person name="Sun Y."/>
            <person name="Le M."/>
            <person name="Wang Q."/>
            <person name="Wei S."/>
            <person name="Zheng Y."/>
            <person name="Lin W."/>
            <person name="Duan Y."/>
            <person name="Cao H."/>
            <person name="Xiong S."/>
            <person name="Wang X."/>
            <person name="Wei L."/>
            <person name="Li C."/>
            <person name="Ma Q."/>
            <person name="Ju M."/>
            <person name="Zhao R."/>
            <person name="Li G."/>
            <person name="Mu C."/>
            <person name="Tian Q."/>
            <person name="Mei H."/>
            <person name="Zhang T."/>
            <person name="Gao T."/>
            <person name="Zhang H."/>
        </authorList>
    </citation>
    <scope>NUCLEOTIDE SEQUENCE</scope>
    <source>
        <strain evidence="1">KEN8</strain>
    </source>
</reference>
<organism evidence="1">
    <name type="scientific">Sesamum calycinum</name>
    <dbReference type="NCBI Taxonomy" id="2727403"/>
    <lineage>
        <taxon>Eukaryota</taxon>
        <taxon>Viridiplantae</taxon>
        <taxon>Streptophyta</taxon>
        <taxon>Embryophyta</taxon>
        <taxon>Tracheophyta</taxon>
        <taxon>Spermatophyta</taxon>
        <taxon>Magnoliopsida</taxon>
        <taxon>eudicotyledons</taxon>
        <taxon>Gunneridae</taxon>
        <taxon>Pentapetalae</taxon>
        <taxon>asterids</taxon>
        <taxon>lamiids</taxon>
        <taxon>Lamiales</taxon>
        <taxon>Pedaliaceae</taxon>
        <taxon>Sesamum</taxon>
    </lineage>
</organism>
<evidence type="ECO:0008006" key="2">
    <source>
        <dbReference type="Google" id="ProtNLM"/>
    </source>
</evidence>
<evidence type="ECO:0000313" key="1">
    <source>
        <dbReference type="EMBL" id="KAL0287915.1"/>
    </source>
</evidence>
<protein>
    <recommendedName>
        <fullName evidence="2">Reverse transcriptase domain-containing protein</fullName>
    </recommendedName>
</protein>
<dbReference type="AlphaFoldDB" id="A0AAW2J0G1"/>
<name>A0AAW2J0G1_9LAMI</name>
<gene>
    <name evidence="1" type="ORF">Scaly_2549700</name>
</gene>
<reference evidence="1" key="1">
    <citation type="submission" date="2020-06" db="EMBL/GenBank/DDBJ databases">
        <authorList>
            <person name="Li T."/>
            <person name="Hu X."/>
            <person name="Zhang T."/>
            <person name="Song X."/>
            <person name="Zhang H."/>
            <person name="Dai N."/>
            <person name="Sheng W."/>
            <person name="Hou X."/>
            <person name="Wei L."/>
        </authorList>
    </citation>
    <scope>NUCLEOTIDE SEQUENCE</scope>
    <source>
        <strain evidence="1">KEN8</strain>
        <tissue evidence="1">Leaf</tissue>
    </source>
</reference>
<dbReference type="InterPro" id="IPR052343">
    <property type="entry name" value="Retrotransposon-Effector_Assoc"/>
</dbReference>
<comment type="caution">
    <text evidence="1">The sequence shown here is derived from an EMBL/GenBank/DDBJ whole genome shotgun (WGS) entry which is preliminary data.</text>
</comment>
<accession>A0AAW2J0G1</accession>
<proteinExistence type="predicted"/>
<dbReference type="EMBL" id="JACGWM010001793">
    <property type="protein sequence ID" value="KAL0287915.1"/>
    <property type="molecule type" value="Genomic_DNA"/>
</dbReference>
<dbReference type="PANTHER" id="PTHR46890:SF48">
    <property type="entry name" value="RNA-DIRECTED DNA POLYMERASE"/>
    <property type="match status" value="1"/>
</dbReference>
<sequence length="134" mass="14923">MPRSFTATTITLTPKTDSPQTWSDFKPISLCNVTNKILSKLLYNKMSALLPSMISPSQSGFVPGRLIGDNILLAQELTHSIDQRFMNLIKHAVENCWFIVLVNEDTTGSSNTHNDLDKMTSSFSLTLKKQDSSD</sequence>
<dbReference type="PANTHER" id="PTHR46890">
    <property type="entry name" value="NON-LTR RETROLELEMENT REVERSE TRANSCRIPTASE-LIKE PROTEIN-RELATED"/>
    <property type="match status" value="1"/>
</dbReference>